<gene>
    <name evidence="1" type="ORF">ACFSJF_13450</name>
</gene>
<sequence>MLNFERLIVITGKQEWKKAYIEEIEKLDQLYQEEERLYYEMYTEGTQSKRIDEITRIKHTLMTNKRLYKAILSWRNTLSDSKVWKRRLDVLLFKMKQEELDSHPEVKELQQKLQSNLLESRFILNGKEYNLGTVHSNIMENPDRELRKQLFFEAKEIGRNHEELFRALIQKRNKLAKDQGFSNYYHFRCSLKEININAFMEGMSDLIEQSEETFNHWDNRIKEKFGWEKIHYYDQYFSTFNFHQIQSSAFTTNRMEEMLSDIVNSLGIPMDQLPVKIESMEIPYGGFCLNINPNDLRLVVNKRDSYSVFLSGIHELGHALDGHYSSYQYPELYRFYSSIAAEAIAELFQTIITDQHFLKNNFDIQDEVYSQIREINQLTDLKMFKMNYYYCLVEFELYNSPEQSFQEIANECYLRVFGYEGETFHPASEMFYIENPVFFQDYNYALAIRDMIREKFAVTSLYKETDLFQELIDKFIGPNQLYSWNQRLERLCGEPHTFTYLAKKLTNRNE</sequence>
<dbReference type="RefSeq" id="WP_377557923.1">
    <property type="nucleotide sequence ID" value="NZ_JBHUHQ010000017.1"/>
</dbReference>
<dbReference type="Gene3D" id="1.10.1370.30">
    <property type="match status" value="2"/>
</dbReference>
<evidence type="ECO:0000313" key="1">
    <source>
        <dbReference type="EMBL" id="MFD2045280.1"/>
    </source>
</evidence>
<keyword evidence="2" id="KW-1185">Reference proteome</keyword>
<comment type="caution">
    <text evidence="1">The sequence shown here is derived from an EMBL/GenBank/DDBJ whole genome shotgun (WGS) entry which is preliminary data.</text>
</comment>
<evidence type="ECO:0000313" key="2">
    <source>
        <dbReference type="Proteomes" id="UP001597383"/>
    </source>
</evidence>
<proteinExistence type="predicted"/>
<organism evidence="1 2">
    <name type="scientific">Ornithinibacillus salinisoli</name>
    <dbReference type="NCBI Taxonomy" id="1848459"/>
    <lineage>
        <taxon>Bacteria</taxon>
        <taxon>Bacillati</taxon>
        <taxon>Bacillota</taxon>
        <taxon>Bacilli</taxon>
        <taxon>Bacillales</taxon>
        <taxon>Bacillaceae</taxon>
        <taxon>Ornithinibacillus</taxon>
    </lineage>
</organism>
<dbReference type="SUPFAM" id="SSF55486">
    <property type="entry name" value="Metalloproteases ('zincins'), catalytic domain"/>
    <property type="match status" value="1"/>
</dbReference>
<evidence type="ECO:0008006" key="3">
    <source>
        <dbReference type="Google" id="ProtNLM"/>
    </source>
</evidence>
<dbReference type="EMBL" id="JBHUHQ010000017">
    <property type="protein sequence ID" value="MFD2045280.1"/>
    <property type="molecule type" value="Genomic_DNA"/>
</dbReference>
<accession>A0ABW4W3D9</accession>
<name>A0ABW4W3D9_9BACI</name>
<protein>
    <recommendedName>
        <fullName evidence="3">Peptidase M3A/M3B catalytic domain-containing protein</fullName>
    </recommendedName>
</protein>
<dbReference type="Proteomes" id="UP001597383">
    <property type="component" value="Unassembled WGS sequence"/>
</dbReference>
<reference evidence="2" key="1">
    <citation type="journal article" date="2019" name="Int. J. Syst. Evol. Microbiol.">
        <title>The Global Catalogue of Microorganisms (GCM) 10K type strain sequencing project: providing services to taxonomists for standard genome sequencing and annotation.</title>
        <authorList>
            <consortium name="The Broad Institute Genomics Platform"/>
            <consortium name="The Broad Institute Genome Sequencing Center for Infectious Disease"/>
            <person name="Wu L."/>
            <person name="Ma J."/>
        </authorList>
    </citation>
    <scope>NUCLEOTIDE SEQUENCE [LARGE SCALE GENOMIC DNA]</scope>
    <source>
        <strain evidence="2">R28</strain>
    </source>
</reference>